<dbReference type="Gene3D" id="3.40.50.11960">
    <property type="match status" value="1"/>
</dbReference>
<reference evidence="2" key="2">
    <citation type="submission" date="2022-06" db="UniProtKB">
        <authorList>
            <consortium name="EnsemblMetazoa"/>
        </authorList>
    </citation>
    <scope>IDENTIFICATION</scope>
    <source>
        <strain evidence="2">DF5081</strain>
    </source>
</reference>
<dbReference type="EnsemblMetazoa" id="CJA10842.1">
    <property type="protein sequence ID" value="CJA10842.1"/>
    <property type="gene ID" value="WBGene00130046"/>
</dbReference>
<evidence type="ECO:0000313" key="3">
    <source>
        <dbReference type="Proteomes" id="UP000005237"/>
    </source>
</evidence>
<feature type="region of interest" description="Disordered" evidence="1">
    <location>
        <begin position="278"/>
        <end position="298"/>
    </location>
</feature>
<feature type="compositionally biased region" description="Basic and acidic residues" evidence="1">
    <location>
        <begin position="281"/>
        <end position="298"/>
    </location>
</feature>
<feature type="compositionally biased region" description="Polar residues" evidence="1">
    <location>
        <begin position="252"/>
        <end position="266"/>
    </location>
</feature>
<reference evidence="3" key="1">
    <citation type="submission" date="2010-08" db="EMBL/GenBank/DDBJ databases">
        <authorList>
            <consortium name="Caenorhabditis japonica Sequencing Consortium"/>
            <person name="Wilson R.K."/>
        </authorList>
    </citation>
    <scope>NUCLEOTIDE SEQUENCE [LARGE SCALE GENOMIC DNA]</scope>
    <source>
        <strain evidence="3">DF5081</strain>
    </source>
</reference>
<evidence type="ECO:0000313" key="2">
    <source>
        <dbReference type="EnsemblMetazoa" id="CJA10842.1"/>
    </source>
</evidence>
<accession>A0A8R1DU62</accession>
<feature type="region of interest" description="Disordered" evidence="1">
    <location>
        <begin position="246"/>
        <end position="266"/>
    </location>
</feature>
<sequence>MNPSRRKPVDEKDIAAKLEGPLKQFLVLVGDDDGMISAKLAEKSGKVQNEPDAFYIANLYYSAKYGLKNFRLISDVSDGFRKKKVHMPCLFVVYKSMSQLGEAAILADEIETDMRVLIFESEEKRPMADTFEESVCRLGFEIVYLKPSSQQIADANLLSEKTGVDRLIECLEVTNWPWRIANTPKFQENSSLLASEFNLDSPEEFMKDELDEDGLEMLMTSYARWAGRQDWTPEELGIPAPQHAERVHLSPDSPTTTEGTVNQDDATISVDIDLVCSKNNENADQRSEEKSREVRNIY</sequence>
<evidence type="ECO:0000256" key="1">
    <source>
        <dbReference type="SAM" id="MobiDB-lite"/>
    </source>
</evidence>
<proteinExistence type="predicted"/>
<dbReference type="Proteomes" id="UP000005237">
    <property type="component" value="Unassembled WGS sequence"/>
</dbReference>
<name>A0A8R1DU62_CAEJA</name>
<protein>
    <submittedName>
        <fullName evidence="2">Uncharacterized protein</fullName>
    </submittedName>
</protein>
<organism evidence="2 3">
    <name type="scientific">Caenorhabditis japonica</name>
    <dbReference type="NCBI Taxonomy" id="281687"/>
    <lineage>
        <taxon>Eukaryota</taxon>
        <taxon>Metazoa</taxon>
        <taxon>Ecdysozoa</taxon>
        <taxon>Nematoda</taxon>
        <taxon>Chromadorea</taxon>
        <taxon>Rhabditida</taxon>
        <taxon>Rhabditina</taxon>
        <taxon>Rhabditomorpha</taxon>
        <taxon>Rhabditoidea</taxon>
        <taxon>Rhabditidae</taxon>
        <taxon>Peloderinae</taxon>
        <taxon>Caenorhabditis</taxon>
    </lineage>
</organism>
<keyword evidence="3" id="KW-1185">Reference proteome</keyword>
<dbReference type="AlphaFoldDB" id="A0A8R1DU62"/>